<evidence type="ECO:0000313" key="3">
    <source>
        <dbReference type="Proteomes" id="UP000664167"/>
    </source>
</evidence>
<keyword evidence="1" id="KW-0732">Signal</keyword>
<feature type="signal peptide" evidence="1">
    <location>
        <begin position="1"/>
        <end position="27"/>
    </location>
</feature>
<comment type="caution">
    <text evidence="2">The sequence shown here is derived from an EMBL/GenBank/DDBJ whole genome shotgun (WGS) entry which is preliminary data.</text>
</comment>
<organism evidence="2 3">
    <name type="scientific">Streptomyces beijiangensis</name>
    <dbReference type="NCBI Taxonomy" id="163361"/>
    <lineage>
        <taxon>Bacteria</taxon>
        <taxon>Bacillati</taxon>
        <taxon>Actinomycetota</taxon>
        <taxon>Actinomycetes</taxon>
        <taxon>Kitasatosporales</taxon>
        <taxon>Streptomycetaceae</taxon>
        <taxon>Streptomyces</taxon>
    </lineage>
</organism>
<evidence type="ECO:0000313" key="2">
    <source>
        <dbReference type="EMBL" id="MBO0510784.1"/>
    </source>
</evidence>
<dbReference type="InterPro" id="IPR008969">
    <property type="entry name" value="CarboxyPept-like_regulatory"/>
</dbReference>
<keyword evidence="3" id="KW-1185">Reference proteome</keyword>
<protein>
    <recommendedName>
        <fullName evidence="4">Alpha-amylase</fullName>
    </recommendedName>
</protein>
<dbReference type="SUPFAM" id="SSF49464">
    <property type="entry name" value="Carboxypeptidase regulatory domain-like"/>
    <property type="match status" value="1"/>
</dbReference>
<dbReference type="Proteomes" id="UP000664167">
    <property type="component" value="Unassembled WGS sequence"/>
</dbReference>
<evidence type="ECO:0000256" key="1">
    <source>
        <dbReference type="SAM" id="SignalP"/>
    </source>
</evidence>
<name>A0A939JGR8_9ACTN</name>
<accession>A0A939JGR8</accession>
<gene>
    <name evidence="2" type="ORF">J0695_03000</name>
</gene>
<dbReference type="RefSeq" id="WP_206959890.1">
    <property type="nucleotide sequence ID" value="NZ_BAAAJJ010000003.1"/>
</dbReference>
<proteinExistence type="predicted"/>
<sequence>MRSKRTLALVTAVAAVSAVLTAAPAFADDAATVGIGVARTVDDQRGTFRVTAWTDATGAALSKVTATLRDGDQTVATTPLVGAGDGVYTPEAVLKLTEDGGPLPHLGRYAIDVTAEDDQGHTVTRDNAGTLDFTLRPAFQNTGDQGRLGITRTADWDNRGQAVTDKLIGIEPGSGDTVPIEGRTVTVTRTYDSSMPDRKADATLSAATDAQGAFTTPDFALDWYGSYRAGFSADDSQVHGTADGYTYTELQRTTVYVTATADRTRAEPGQKVTVSGTVRTGTGTTGAPVAGAQVVLSGGSIGYGDRIGDVTVTTDATGHFTGAFTATPGSYNSAWYATLGGTFLSGEPVSGTLVVPQDSVYLAPRISLASDGRVTATARLVRTYDRVGAIYQDQTTHLEYSKDGKTGWKSIGSAKTTYETAKPSGWGYTTGYYRLHHPTSDELAQSYSSVVHLSRVSTRVEGNNAAPEPVKKGAKVTVTGTLKEYKSGWKALGGRSVRLYFQAKGSKTWTYITAGKTDSKGRAKLTGKAAKDGVWLLQYFGDSVHFDSYATADYVDVR</sequence>
<feature type="chain" id="PRO_5038012990" description="Alpha-amylase" evidence="1">
    <location>
        <begin position="28"/>
        <end position="558"/>
    </location>
</feature>
<dbReference type="AlphaFoldDB" id="A0A939JGR8"/>
<dbReference type="EMBL" id="JAFLRJ010000023">
    <property type="protein sequence ID" value="MBO0510784.1"/>
    <property type="molecule type" value="Genomic_DNA"/>
</dbReference>
<reference evidence="2" key="1">
    <citation type="submission" date="2021-03" db="EMBL/GenBank/DDBJ databases">
        <title>Streptomyces poriferae sp. nov., a novel marine sponge-derived Actinobacteria species with anti-MRSA activity.</title>
        <authorList>
            <person name="Sandoval-Powers M."/>
            <person name="Kralova S."/>
            <person name="Nguyen G.-S."/>
            <person name="Fawwal D."/>
            <person name="Degnes K."/>
            <person name="Klinkenberg G."/>
            <person name="Sletta H."/>
            <person name="Wentzel A."/>
            <person name="Liles M.R."/>
        </authorList>
    </citation>
    <scope>NUCLEOTIDE SEQUENCE</scope>
    <source>
        <strain evidence="2">DSM 41794</strain>
    </source>
</reference>
<evidence type="ECO:0008006" key="4">
    <source>
        <dbReference type="Google" id="ProtNLM"/>
    </source>
</evidence>